<name>A0A9W9YYF4_9CNID</name>
<dbReference type="GO" id="GO:0051537">
    <property type="term" value="F:2 iron, 2 sulfur cluster binding"/>
    <property type="evidence" value="ECO:0007669"/>
    <property type="project" value="UniProtKB-KW"/>
</dbReference>
<dbReference type="Gene3D" id="3.40.5.90">
    <property type="entry name" value="CDGSH iron-sulfur domain, mitoNEET-type"/>
    <property type="match status" value="2"/>
</dbReference>
<keyword evidence="6" id="KW-0472">Membrane</keyword>
<keyword evidence="4" id="KW-0411">Iron-sulfur</keyword>
<accession>A0A9W9YYF4</accession>
<feature type="transmembrane region" description="Helical" evidence="6">
    <location>
        <begin position="22"/>
        <end position="41"/>
    </location>
</feature>
<keyword evidence="6" id="KW-1133">Transmembrane helix</keyword>
<evidence type="ECO:0000256" key="4">
    <source>
        <dbReference type="ARBA" id="ARBA00023014"/>
    </source>
</evidence>
<dbReference type="InterPro" id="IPR052950">
    <property type="entry name" value="CISD"/>
</dbReference>
<evidence type="ECO:0000256" key="1">
    <source>
        <dbReference type="ARBA" id="ARBA00022714"/>
    </source>
</evidence>
<keyword evidence="1" id="KW-0001">2Fe-2S</keyword>
<dbReference type="GO" id="GO:0005739">
    <property type="term" value="C:mitochondrion"/>
    <property type="evidence" value="ECO:0007669"/>
    <property type="project" value="TreeGrafter"/>
</dbReference>
<organism evidence="8 9">
    <name type="scientific">Desmophyllum pertusum</name>
    <dbReference type="NCBI Taxonomy" id="174260"/>
    <lineage>
        <taxon>Eukaryota</taxon>
        <taxon>Metazoa</taxon>
        <taxon>Cnidaria</taxon>
        <taxon>Anthozoa</taxon>
        <taxon>Hexacorallia</taxon>
        <taxon>Scleractinia</taxon>
        <taxon>Caryophylliina</taxon>
        <taxon>Caryophylliidae</taxon>
        <taxon>Desmophyllum</taxon>
    </lineage>
</organism>
<evidence type="ECO:0000256" key="6">
    <source>
        <dbReference type="SAM" id="Phobius"/>
    </source>
</evidence>
<keyword evidence="9" id="KW-1185">Reference proteome</keyword>
<protein>
    <submittedName>
        <fullName evidence="8">CDGSH iron sulfur domain 3</fullName>
    </submittedName>
</protein>
<dbReference type="AlphaFoldDB" id="A0A9W9YYF4"/>
<evidence type="ECO:0000313" key="9">
    <source>
        <dbReference type="Proteomes" id="UP001163046"/>
    </source>
</evidence>
<evidence type="ECO:0000256" key="3">
    <source>
        <dbReference type="ARBA" id="ARBA00023004"/>
    </source>
</evidence>
<dbReference type="Proteomes" id="UP001163046">
    <property type="component" value="Unassembled WGS sequence"/>
</dbReference>
<comment type="caution">
    <text evidence="8">The sequence shown here is derived from an EMBL/GenBank/DDBJ whole genome shotgun (WGS) entry which is preliminary data.</text>
</comment>
<evidence type="ECO:0000256" key="2">
    <source>
        <dbReference type="ARBA" id="ARBA00022723"/>
    </source>
</evidence>
<keyword evidence="2" id="KW-0479">Metal-binding</keyword>
<reference evidence="8" key="1">
    <citation type="submission" date="2023-01" db="EMBL/GenBank/DDBJ databases">
        <title>Genome assembly of the deep-sea coral Lophelia pertusa.</title>
        <authorList>
            <person name="Herrera S."/>
            <person name="Cordes E."/>
        </authorList>
    </citation>
    <scope>NUCLEOTIDE SEQUENCE</scope>
    <source>
        <strain evidence="8">USNM1676648</strain>
        <tissue evidence="8">Polyp</tissue>
    </source>
</reference>
<evidence type="ECO:0000259" key="7">
    <source>
        <dbReference type="SMART" id="SM00704"/>
    </source>
</evidence>
<sequence>MVYSADHICKKWRLSSLSCLHVLRPFGVFCLYYFSAMALFLRNTRLLRNQRLCLQVQQAFRYCDVGVIAAKQPFQVEVVEGKRYSWCKCGLSKKQPFCDGSHKVTKIKPVRFHAEKSSSEIFLCGCKQTGNAPFCDGTHATEKVQSANL</sequence>
<proteinExistence type="predicted"/>
<dbReference type="PANTHER" id="PTHR46491">
    <property type="entry name" value="CDGSH IRON SULFUR DOMAIN PROTEIN HOMOLOG"/>
    <property type="match status" value="1"/>
</dbReference>
<dbReference type="GO" id="GO:0046872">
    <property type="term" value="F:metal ion binding"/>
    <property type="evidence" value="ECO:0007669"/>
    <property type="project" value="UniProtKB-KW"/>
</dbReference>
<gene>
    <name evidence="8" type="primary">CISD3</name>
    <name evidence="8" type="ORF">OS493_022026</name>
</gene>
<evidence type="ECO:0000256" key="5">
    <source>
        <dbReference type="ARBA" id="ARBA00034078"/>
    </source>
</evidence>
<dbReference type="InterPro" id="IPR018967">
    <property type="entry name" value="FeS-contain_CDGSH-typ"/>
</dbReference>
<comment type="cofactor">
    <cofactor evidence="5">
        <name>[2Fe-2S] cluster</name>
        <dbReference type="ChEBI" id="CHEBI:190135"/>
    </cofactor>
</comment>
<dbReference type="Pfam" id="PF09360">
    <property type="entry name" value="zf-CDGSH"/>
    <property type="match status" value="2"/>
</dbReference>
<dbReference type="SMART" id="SM00704">
    <property type="entry name" value="ZnF_CDGSH"/>
    <property type="match status" value="2"/>
</dbReference>
<dbReference type="PANTHER" id="PTHR46491:SF3">
    <property type="entry name" value="CDGSH IRON-SULFUR DOMAIN-CONTAINING PROTEIN 3, MITOCHONDRIAL"/>
    <property type="match status" value="1"/>
</dbReference>
<feature type="domain" description="Iron-binding zinc finger CDGSH type" evidence="7">
    <location>
        <begin position="71"/>
        <end position="108"/>
    </location>
</feature>
<keyword evidence="6" id="KW-0812">Transmembrane</keyword>
<feature type="domain" description="Iron-binding zinc finger CDGSH type" evidence="7">
    <location>
        <begin position="109"/>
        <end position="145"/>
    </location>
</feature>
<dbReference type="InterPro" id="IPR042216">
    <property type="entry name" value="MitoNEET_CISD"/>
</dbReference>
<dbReference type="OrthoDB" id="15717at2759"/>
<dbReference type="EMBL" id="MU826840">
    <property type="protein sequence ID" value="KAJ7371928.1"/>
    <property type="molecule type" value="Genomic_DNA"/>
</dbReference>
<evidence type="ECO:0000313" key="8">
    <source>
        <dbReference type="EMBL" id="KAJ7371928.1"/>
    </source>
</evidence>
<keyword evidence="3" id="KW-0408">Iron</keyword>